<dbReference type="AlphaFoldDB" id="A0A1F6TZE7"/>
<reference evidence="2 3" key="1">
    <citation type="journal article" date="2016" name="Nat. Commun.">
        <title>Thousands of microbial genomes shed light on interconnected biogeochemical processes in an aquifer system.</title>
        <authorList>
            <person name="Anantharaman K."/>
            <person name="Brown C.T."/>
            <person name="Hug L.A."/>
            <person name="Sharon I."/>
            <person name="Castelle C.J."/>
            <person name="Probst A.J."/>
            <person name="Thomas B.C."/>
            <person name="Singh A."/>
            <person name="Wilkins M.J."/>
            <person name="Karaoz U."/>
            <person name="Brodie E.L."/>
            <person name="Williams K.H."/>
            <person name="Hubbard S.S."/>
            <person name="Banfield J.F."/>
        </authorList>
    </citation>
    <scope>NUCLEOTIDE SEQUENCE [LARGE SCALE GENOMIC DNA]</scope>
</reference>
<comment type="caution">
    <text evidence="2">The sequence shown here is derived from an EMBL/GenBank/DDBJ whole genome shotgun (WGS) entry which is preliminary data.</text>
</comment>
<sequence length="139" mass="15668">MTVLKLLSPVSAWRLLQDRQDAVLVDVRSGAEYFFVGHPAGAANVPWMDEPHWRVNPDFSREVRHTLRALRPGQPTETIPVLLICRSGVRSLAAAQALLVDGFQDVYNIAHGFEGEIDAQHHRSTVNGWRFEGLPWEQC</sequence>
<name>A0A1F6TZE7_9PROT</name>
<evidence type="ECO:0000313" key="3">
    <source>
        <dbReference type="Proteomes" id="UP000179037"/>
    </source>
</evidence>
<dbReference type="InterPro" id="IPR001763">
    <property type="entry name" value="Rhodanese-like_dom"/>
</dbReference>
<dbReference type="STRING" id="1817768.A3A87_09615"/>
<dbReference type="InterPro" id="IPR036873">
    <property type="entry name" value="Rhodanese-like_dom_sf"/>
</dbReference>
<gene>
    <name evidence="2" type="ORF">A3A87_09615</name>
</gene>
<protein>
    <submittedName>
        <fullName evidence="2">Sulfurtransferase</fullName>
    </submittedName>
</protein>
<dbReference type="Pfam" id="PF00581">
    <property type="entry name" value="Rhodanese"/>
    <property type="match status" value="1"/>
</dbReference>
<organism evidence="2 3">
    <name type="scientific">Candidatus Muproteobacteria bacterium RIFCSPLOWO2_01_FULL_60_18</name>
    <dbReference type="NCBI Taxonomy" id="1817768"/>
    <lineage>
        <taxon>Bacteria</taxon>
        <taxon>Pseudomonadati</taxon>
        <taxon>Pseudomonadota</taxon>
        <taxon>Candidatus Muproteobacteria</taxon>
    </lineage>
</organism>
<dbReference type="GO" id="GO:0016740">
    <property type="term" value="F:transferase activity"/>
    <property type="evidence" value="ECO:0007669"/>
    <property type="project" value="UniProtKB-KW"/>
</dbReference>
<feature type="domain" description="Rhodanese" evidence="1">
    <location>
        <begin position="18"/>
        <end position="138"/>
    </location>
</feature>
<dbReference type="SUPFAM" id="SSF52821">
    <property type="entry name" value="Rhodanese/Cell cycle control phosphatase"/>
    <property type="match status" value="1"/>
</dbReference>
<evidence type="ECO:0000259" key="1">
    <source>
        <dbReference type="PROSITE" id="PS50206"/>
    </source>
</evidence>
<dbReference type="Gene3D" id="3.40.250.10">
    <property type="entry name" value="Rhodanese-like domain"/>
    <property type="match status" value="1"/>
</dbReference>
<keyword evidence="2" id="KW-0808">Transferase</keyword>
<dbReference type="PANTHER" id="PTHR45431">
    <property type="entry name" value="RHODANESE-LIKE DOMAIN-CONTAINING PROTEIN 15, CHLOROPLASTIC"/>
    <property type="match status" value="1"/>
</dbReference>
<dbReference type="EMBL" id="MFTC01000069">
    <property type="protein sequence ID" value="OGI50449.1"/>
    <property type="molecule type" value="Genomic_DNA"/>
</dbReference>
<dbReference type="PANTHER" id="PTHR45431:SF3">
    <property type="entry name" value="RHODANESE-LIKE DOMAIN-CONTAINING PROTEIN 15, CHLOROPLASTIC"/>
    <property type="match status" value="1"/>
</dbReference>
<dbReference type="InterPro" id="IPR052367">
    <property type="entry name" value="Thiosulfate_ST/Rhodanese-like"/>
</dbReference>
<proteinExistence type="predicted"/>
<dbReference type="CDD" id="cd01522">
    <property type="entry name" value="RHOD_1"/>
    <property type="match status" value="1"/>
</dbReference>
<dbReference type="PROSITE" id="PS50206">
    <property type="entry name" value="RHODANESE_3"/>
    <property type="match status" value="1"/>
</dbReference>
<evidence type="ECO:0000313" key="2">
    <source>
        <dbReference type="EMBL" id="OGI50449.1"/>
    </source>
</evidence>
<accession>A0A1F6TZE7</accession>
<dbReference type="Proteomes" id="UP000179037">
    <property type="component" value="Unassembled WGS sequence"/>
</dbReference>
<dbReference type="SMART" id="SM00450">
    <property type="entry name" value="RHOD"/>
    <property type="match status" value="1"/>
</dbReference>